<dbReference type="PANTHER" id="PTHR11390">
    <property type="entry name" value="PROKARYOTIC DNA TOPOISOMERASE"/>
    <property type="match status" value="1"/>
</dbReference>
<dbReference type="Gene3D" id="3.40.50.140">
    <property type="match status" value="1"/>
</dbReference>
<dbReference type="InterPro" id="IPR005738">
    <property type="entry name" value="TopoIII"/>
</dbReference>
<protein>
    <recommendedName>
        <fullName evidence="3">DNA topoisomerase</fullName>
        <ecNumber evidence="3">5.6.2.1</ecNumber>
    </recommendedName>
    <alternativeName>
        <fullName evidence="11">Omega-protein</fullName>
    </alternativeName>
    <alternativeName>
        <fullName evidence="10">Relaxing enzyme</fullName>
    </alternativeName>
    <alternativeName>
        <fullName evidence="8">Swivelase</fullName>
    </alternativeName>
    <alternativeName>
        <fullName evidence="9">Untwisting enzyme</fullName>
    </alternativeName>
</protein>
<evidence type="ECO:0000256" key="6">
    <source>
        <dbReference type="ARBA" id="ARBA00023125"/>
    </source>
</evidence>
<dbReference type="RefSeq" id="WP_002576342.1">
    <property type="nucleotide sequence ID" value="NZ_JBBMFK010000022.1"/>
</dbReference>
<organism evidence="14 15">
    <name type="scientific">Pseudoflavonifractor intestinihominis</name>
    <dbReference type="NCBI Taxonomy" id="3133171"/>
    <lineage>
        <taxon>Bacteria</taxon>
        <taxon>Bacillati</taxon>
        <taxon>Bacillota</taxon>
        <taxon>Clostridia</taxon>
        <taxon>Eubacteriales</taxon>
        <taxon>Oscillospiraceae</taxon>
        <taxon>Pseudoflavonifractor</taxon>
    </lineage>
</organism>
<dbReference type="InterPro" id="IPR006171">
    <property type="entry name" value="TOPRIM_dom"/>
</dbReference>
<dbReference type="Gene3D" id="2.70.20.10">
    <property type="entry name" value="Topoisomerase I, domain 3"/>
    <property type="match status" value="1"/>
</dbReference>
<reference evidence="14 15" key="1">
    <citation type="submission" date="2024-03" db="EMBL/GenBank/DDBJ databases">
        <title>Human intestinal bacterial collection.</title>
        <authorList>
            <person name="Pauvert C."/>
            <person name="Hitch T.C.A."/>
            <person name="Clavel T."/>
        </authorList>
    </citation>
    <scope>NUCLEOTIDE SEQUENCE [LARGE SCALE GENOMIC DNA]</scope>
    <source>
        <strain evidence="14 15">CLA-AP-H29</strain>
    </source>
</reference>
<dbReference type="InterPro" id="IPR013826">
    <property type="entry name" value="Topo_IA_cen_sub3"/>
</dbReference>
<dbReference type="SUPFAM" id="SSF56712">
    <property type="entry name" value="Prokaryotic type I DNA topoisomerase"/>
    <property type="match status" value="1"/>
</dbReference>
<dbReference type="PROSITE" id="PS52039">
    <property type="entry name" value="TOPO_IA_2"/>
    <property type="match status" value="1"/>
</dbReference>
<evidence type="ECO:0000256" key="9">
    <source>
        <dbReference type="ARBA" id="ARBA00031985"/>
    </source>
</evidence>
<dbReference type="PRINTS" id="PR00417">
    <property type="entry name" value="PRTPISMRASEI"/>
</dbReference>
<feature type="domain" description="Topo IA-type catalytic" evidence="13">
    <location>
        <begin position="151"/>
        <end position="582"/>
    </location>
</feature>
<dbReference type="SMART" id="SM00493">
    <property type="entry name" value="TOPRIM"/>
    <property type="match status" value="1"/>
</dbReference>
<evidence type="ECO:0000256" key="8">
    <source>
        <dbReference type="ARBA" id="ARBA00030003"/>
    </source>
</evidence>
<evidence type="ECO:0000256" key="3">
    <source>
        <dbReference type="ARBA" id="ARBA00012891"/>
    </source>
</evidence>
<dbReference type="PROSITE" id="PS50880">
    <property type="entry name" value="TOPRIM"/>
    <property type="match status" value="1"/>
</dbReference>
<dbReference type="InterPro" id="IPR034144">
    <property type="entry name" value="TOPRIM_TopoIII"/>
</dbReference>
<keyword evidence="15" id="KW-1185">Reference proteome</keyword>
<evidence type="ECO:0000256" key="7">
    <source>
        <dbReference type="ARBA" id="ARBA00023235"/>
    </source>
</evidence>
<dbReference type="PANTHER" id="PTHR11390:SF21">
    <property type="entry name" value="DNA TOPOISOMERASE 3-ALPHA"/>
    <property type="match status" value="1"/>
</dbReference>
<dbReference type="InterPro" id="IPR003602">
    <property type="entry name" value="Topo_IA_DNA-bd_dom"/>
</dbReference>
<evidence type="ECO:0000256" key="2">
    <source>
        <dbReference type="ARBA" id="ARBA00009446"/>
    </source>
</evidence>
<evidence type="ECO:0000256" key="10">
    <source>
        <dbReference type="ARBA" id="ARBA00032235"/>
    </source>
</evidence>
<evidence type="ECO:0000259" key="13">
    <source>
        <dbReference type="PROSITE" id="PS52039"/>
    </source>
</evidence>
<dbReference type="EC" id="5.6.2.1" evidence="3"/>
<dbReference type="Gene3D" id="1.10.290.10">
    <property type="entry name" value="Topoisomerase I, domain 4"/>
    <property type="match status" value="1"/>
</dbReference>
<dbReference type="InterPro" id="IPR003601">
    <property type="entry name" value="Topo_IA_2"/>
</dbReference>
<keyword evidence="7" id="KW-0413">Isomerase</keyword>
<evidence type="ECO:0000256" key="4">
    <source>
        <dbReference type="ARBA" id="ARBA00022723"/>
    </source>
</evidence>
<dbReference type="CDD" id="cd03362">
    <property type="entry name" value="TOPRIM_TopoIA_TopoIII"/>
    <property type="match status" value="1"/>
</dbReference>
<evidence type="ECO:0000313" key="15">
    <source>
        <dbReference type="Proteomes" id="UP001464378"/>
    </source>
</evidence>
<comment type="caution">
    <text evidence="14">The sequence shown here is derived from an EMBL/GenBank/DDBJ whole genome shotgun (WGS) entry which is preliminary data.</text>
</comment>
<dbReference type="Proteomes" id="UP001464378">
    <property type="component" value="Unassembled WGS sequence"/>
</dbReference>
<name>A0ABV1EAF5_9FIRM</name>
<dbReference type="EMBL" id="JBBMFK010000022">
    <property type="protein sequence ID" value="MEQ2444304.1"/>
    <property type="molecule type" value="Genomic_DNA"/>
</dbReference>
<dbReference type="InterPro" id="IPR013824">
    <property type="entry name" value="Topo_IA_cen_sub1"/>
</dbReference>
<gene>
    <name evidence="14" type="ORF">WMO64_12600</name>
</gene>
<evidence type="ECO:0000256" key="11">
    <source>
        <dbReference type="ARBA" id="ARBA00032877"/>
    </source>
</evidence>
<accession>A0ABV1EAF5</accession>
<keyword evidence="4" id="KW-0479">Metal-binding</keyword>
<keyword evidence="5" id="KW-0799">Topoisomerase</keyword>
<sequence>MRLVIAEKPSVAKSLAAVLGAATRKDGYLEGGGWLVSWCLGHLAGLADAATYNPDYAKWRYDDLPILPESWRFTIAKDKRDQFDVLRTLLRREDVTEVVNACDAGREGELIFRTVYCLAGCQKPMKRLWISSMEDSAIREGFANLRPGADYDGLHQAALCRAKADWLVGINATRLFSVLYHRTLNIGRVMSPTLALIVQREAEIDAFKPVPFYSVALDLPGFTAASARMDKKADAEQLKTACQGGTVTVKQVERRDKSEKPPALYDLTTLQRDANRLLGFTAQQTLDYLQNLYEKKLCTYPRTDSRYLTSDMAEGLPVLVNLVANAMPFRKGIAISCDAAAVIHDKKVTDHHAVIPTRNIREADLSALPVGERAILELVALRLLCAVAPPYNFAETAVVVDCAGAEFTAKGRTVKQPGWRALDAAYRASMKNVEPDGNSEDKALPELTEGQALPVAGAAVKEGKTTPPKHFTEDTLLSAMETAGKDDMPEDAERKGLGTPATRAGILEKLVSTGFLERKKSKKTVQLLPSHDAISLITVLPEQLQSPLLTAEWEYRLGEIERGELAPEDFMAEITAMLKELVGTYQVIKGSEYLFAPPREVVGKCPRCGGEIAEMQKGFFCQDQSCKFAIWKNNNWWAAKRKQPTKAIVAALLKDGRAHVTGLYSEKSGKTYDATVVLEDTGQYVNFKLEFDRQKGGGK</sequence>
<dbReference type="InterPro" id="IPR013825">
    <property type="entry name" value="Topo_IA_cen_sub2"/>
</dbReference>
<dbReference type="NCBIfam" id="NF005829">
    <property type="entry name" value="PRK07726.1"/>
    <property type="match status" value="1"/>
</dbReference>
<dbReference type="InterPro" id="IPR023405">
    <property type="entry name" value="Topo_IA_core_domain"/>
</dbReference>
<evidence type="ECO:0000256" key="1">
    <source>
        <dbReference type="ARBA" id="ARBA00000213"/>
    </source>
</evidence>
<evidence type="ECO:0000256" key="5">
    <source>
        <dbReference type="ARBA" id="ARBA00023029"/>
    </source>
</evidence>
<evidence type="ECO:0000259" key="12">
    <source>
        <dbReference type="PROSITE" id="PS50880"/>
    </source>
</evidence>
<feature type="domain" description="Toprim" evidence="12">
    <location>
        <begin position="1"/>
        <end position="134"/>
    </location>
</feature>
<dbReference type="InterPro" id="IPR000380">
    <property type="entry name" value="Topo_IA"/>
</dbReference>
<comment type="catalytic activity">
    <reaction evidence="1">
        <text>ATP-independent breakage of single-stranded DNA, followed by passage and rejoining.</text>
        <dbReference type="EC" id="5.6.2.1"/>
    </reaction>
</comment>
<dbReference type="CDD" id="cd00186">
    <property type="entry name" value="TOP1Ac"/>
    <property type="match status" value="1"/>
</dbReference>
<dbReference type="SMART" id="SM00437">
    <property type="entry name" value="TOP1Ac"/>
    <property type="match status" value="1"/>
</dbReference>
<dbReference type="NCBIfam" id="TIGR01056">
    <property type="entry name" value="topB"/>
    <property type="match status" value="1"/>
</dbReference>
<comment type="similarity">
    <text evidence="2">Belongs to the type IA topoisomerase family.</text>
</comment>
<dbReference type="GeneID" id="23114373"/>
<keyword evidence="6" id="KW-0238">DNA-binding</keyword>
<dbReference type="Gene3D" id="1.10.460.10">
    <property type="entry name" value="Topoisomerase I, domain 2"/>
    <property type="match status" value="1"/>
</dbReference>
<dbReference type="InterPro" id="IPR013497">
    <property type="entry name" value="Topo_IA_cen"/>
</dbReference>
<proteinExistence type="inferred from homology"/>
<dbReference type="SMART" id="SM00436">
    <property type="entry name" value="TOP1Bc"/>
    <property type="match status" value="1"/>
</dbReference>
<evidence type="ECO:0000313" key="14">
    <source>
        <dbReference type="EMBL" id="MEQ2444304.1"/>
    </source>
</evidence>
<dbReference type="Pfam" id="PF01131">
    <property type="entry name" value="Topoisom_bac"/>
    <property type="match status" value="1"/>
</dbReference>
<dbReference type="Pfam" id="PF01751">
    <property type="entry name" value="Toprim"/>
    <property type="match status" value="1"/>
</dbReference>